<dbReference type="InterPro" id="IPR027417">
    <property type="entry name" value="P-loop_NTPase"/>
</dbReference>
<evidence type="ECO:0000313" key="6">
    <source>
        <dbReference type="Proteomes" id="UP001274830"/>
    </source>
</evidence>
<gene>
    <name evidence="5" type="ORF">LTR78_001397</name>
</gene>
<dbReference type="Gene3D" id="3.40.50.300">
    <property type="entry name" value="P-loop containing nucleotide triphosphate hydrolases"/>
    <property type="match status" value="1"/>
</dbReference>
<feature type="chain" id="PRO_5042043020" description="NACHT domain-containing protein" evidence="2">
    <location>
        <begin position="18"/>
        <end position="709"/>
    </location>
</feature>
<evidence type="ECO:0000256" key="2">
    <source>
        <dbReference type="SAM" id="SignalP"/>
    </source>
</evidence>
<dbReference type="InterPro" id="IPR056884">
    <property type="entry name" value="NPHP3-like_N"/>
</dbReference>
<feature type="domain" description="Nephrocystin 3-like N-terminal" evidence="3">
    <location>
        <begin position="259"/>
        <end position="448"/>
    </location>
</feature>
<dbReference type="EMBL" id="JAUTXT010000003">
    <property type="protein sequence ID" value="KAK3678944.1"/>
    <property type="molecule type" value="Genomic_DNA"/>
</dbReference>
<keyword evidence="1" id="KW-0677">Repeat</keyword>
<sequence length="709" mass="80216">MFDLLTALSIAAAVVQFVDYGSDIVGTTYRIYKSADGALDENVDTERIIIRLRDISQELTIASSLDNYGFIAGEKQLQATAGDCQKVAKELLDMLQELAQTRSRFKTWDAMRKALKAVRQKDYVEKLQIRLECIKSQMASHLLQILGKVRQCQQDINQQSRLASALRHHVEVSENLKLGMKKDLEDAKRELVGSISEVQTATSQIETEIDDWGQLLLTKMDAMSDVANRIATSKDLLDSLHFTEMPMRHIQIPVAYADTNSWIFEAENGPFRNWLEASSGIFWIGGRAGSGKSTLVKFLADHKRTRRLLRKWAKIRDDTTKSEEVSRLAIASYYFWNSGFSIQKSLGGLLQSLLYQIFHQCPSLLRSACTQRWEALESGESRPDSWTTEELSKAMDALLLDSSWTSHFCFFIDGLDEYEGTSGEQHAMVKGLDRLAAHPCAKVCVSSRPWNVFRTAYDKNESHRLLLQDHNRADLDTYISGKLEADDRFKALAASDERASAFALEIRQKANGVLLWVFLVARSLLDGLTEEDDIHMLQVRLDALPPSLEDYFALMLKSIDAAYRKYTARALLLACHATQPLPTLAYYHLNVELNNPHYAIKAPVQTDSSSELDAHRRGVISWINKWCRDLLEVSPIRWGSDPLGLLQDYRVDFLHRTVRDFLADEGMQTTFARDAGADYNPRLSLCRSYLMLAKAYVSTSSQTQGSEGF</sequence>
<dbReference type="Pfam" id="PF24883">
    <property type="entry name" value="NPHP3_N"/>
    <property type="match status" value="1"/>
</dbReference>
<feature type="signal peptide" evidence="2">
    <location>
        <begin position="1"/>
        <end position="17"/>
    </location>
</feature>
<reference evidence="5" key="1">
    <citation type="submission" date="2023-07" db="EMBL/GenBank/DDBJ databases">
        <title>Black Yeasts Isolated from many extreme environments.</title>
        <authorList>
            <person name="Coleine C."/>
            <person name="Stajich J.E."/>
            <person name="Selbmann L."/>
        </authorList>
    </citation>
    <scope>NUCLEOTIDE SEQUENCE</scope>
    <source>
        <strain evidence="5">CCFEE 5485</strain>
    </source>
</reference>
<evidence type="ECO:0000256" key="1">
    <source>
        <dbReference type="ARBA" id="ARBA00022737"/>
    </source>
</evidence>
<dbReference type="Pfam" id="PF25053">
    <property type="entry name" value="DUF7791"/>
    <property type="match status" value="1"/>
</dbReference>
<protein>
    <recommendedName>
        <fullName evidence="7">NACHT domain-containing protein</fullName>
    </recommendedName>
</protein>
<organism evidence="5 6">
    <name type="scientific">Recurvomyces mirabilis</name>
    <dbReference type="NCBI Taxonomy" id="574656"/>
    <lineage>
        <taxon>Eukaryota</taxon>
        <taxon>Fungi</taxon>
        <taxon>Dikarya</taxon>
        <taxon>Ascomycota</taxon>
        <taxon>Pezizomycotina</taxon>
        <taxon>Dothideomycetes</taxon>
        <taxon>Dothideomycetidae</taxon>
        <taxon>Mycosphaerellales</taxon>
        <taxon>Teratosphaeriaceae</taxon>
        <taxon>Recurvomyces</taxon>
    </lineage>
</organism>
<evidence type="ECO:0000313" key="5">
    <source>
        <dbReference type="EMBL" id="KAK3678944.1"/>
    </source>
</evidence>
<dbReference type="Proteomes" id="UP001274830">
    <property type="component" value="Unassembled WGS sequence"/>
</dbReference>
<name>A0AAE1C5K6_9PEZI</name>
<dbReference type="InterPro" id="IPR056693">
    <property type="entry name" value="DUF7791"/>
</dbReference>
<dbReference type="PANTHER" id="PTHR10039">
    <property type="entry name" value="AMELOGENIN"/>
    <property type="match status" value="1"/>
</dbReference>
<evidence type="ECO:0008006" key="7">
    <source>
        <dbReference type="Google" id="ProtNLM"/>
    </source>
</evidence>
<evidence type="ECO:0000259" key="4">
    <source>
        <dbReference type="Pfam" id="PF25053"/>
    </source>
</evidence>
<dbReference type="PANTHER" id="PTHR10039:SF5">
    <property type="entry name" value="NACHT DOMAIN-CONTAINING PROTEIN"/>
    <property type="match status" value="1"/>
</dbReference>
<evidence type="ECO:0000259" key="3">
    <source>
        <dbReference type="Pfam" id="PF24883"/>
    </source>
</evidence>
<accession>A0AAE1C5K6</accession>
<comment type="caution">
    <text evidence="5">The sequence shown here is derived from an EMBL/GenBank/DDBJ whole genome shotgun (WGS) entry which is preliminary data.</text>
</comment>
<dbReference type="SUPFAM" id="SSF52540">
    <property type="entry name" value="P-loop containing nucleoside triphosphate hydrolases"/>
    <property type="match status" value="1"/>
</dbReference>
<proteinExistence type="predicted"/>
<keyword evidence="6" id="KW-1185">Reference proteome</keyword>
<dbReference type="AlphaFoldDB" id="A0AAE1C5K6"/>
<feature type="domain" description="DUF7791" evidence="4">
    <location>
        <begin position="558"/>
        <end position="701"/>
    </location>
</feature>
<keyword evidence="2" id="KW-0732">Signal</keyword>